<feature type="transmembrane region" description="Helical" evidence="7">
    <location>
        <begin position="295"/>
        <end position="314"/>
    </location>
</feature>
<sequence length="655" mass="73295">MGRKVYPDDDNNEFEDVKVPSFMPKKRYCRDVPFLILFIVFWFGMIIVATSAVKEGDPKRLILFGQLLWICYIRRKWHHDCIWLILKLGPATTSAICVSSCPNATELLSYSNALCVYNTTATVQSFYSLVSTGLCVSYTIESSPILNRCIPSIAAGVASAIVNSTSANVTITNTTSSTSVSAILSQGRDTTMQVIADLTITWPVIAVGAGVSLIICFIWMLLLQKIAGFFVWLTIIACNLVFDAAAIWLYLYWQAKVAQDNGTTTTGVIAVASSYVGINNSTTTVQIETQTVADVFYVMCAIGGLLLLITIALLKRIVIAIKVIKQASKAMGRMPTIIFFPLFIWIFMIANLAYFIWILLYIITPSGQVTPSIELFSLVWTDPKISQYELGYHIFGFLWTLFFFSGINQVTVAGAIATWYWTMDKKKSLRFPVLRSFGRTLLYHLGSIAVGSLLIAIVEFIRIVLYEIQRRVKKTQNKFLIYLVACLQCCMKVVAMLVKFINRNAYIYLAITGKAFFKSAGEATSLIVKNALRTVAVDFVSDFILFISKLFVMGITGFLAYLYLTYWSSTLPNASSINYPFLTVAFVSIAAFIVGTAFFSIYDMAINTIFLSFLIDIDKNDGSRERPFYMTDDLKDVMGLENEVPKKAEKQIDEF</sequence>
<protein>
    <recommendedName>
        <fullName evidence="7">Protein PNS1</fullName>
    </recommendedName>
</protein>
<gene>
    <name evidence="8" type="ORF">HK103_000428</name>
</gene>
<dbReference type="AlphaFoldDB" id="A0AAD5UBG7"/>
<feature type="transmembrane region" description="Helical" evidence="7">
    <location>
        <begin position="397"/>
        <end position="421"/>
    </location>
</feature>
<dbReference type="PANTHER" id="PTHR12385:SF14">
    <property type="entry name" value="CHOLINE TRANSPORTER-LIKE 2"/>
    <property type="match status" value="1"/>
</dbReference>
<feature type="transmembrane region" description="Helical" evidence="7">
    <location>
        <begin position="543"/>
        <end position="567"/>
    </location>
</feature>
<comment type="caution">
    <text evidence="8">The sequence shown here is derived from an EMBL/GenBank/DDBJ whole genome shotgun (WGS) entry which is preliminary data.</text>
</comment>
<dbReference type="GO" id="GO:0005886">
    <property type="term" value="C:plasma membrane"/>
    <property type="evidence" value="ECO:0007669"/>
    <property type="project" value="UniProtKB-SubCell"/>
</dbReference>
<dbReference type="EMBL" id="JADGKB010000104">
    <property type="protein sequence ID" value="KAJ3253640.1"/>
    <property type="molecule type" value="Genomic_DNA"/>
</dbReference>
<evidence type="ECO:0000256" key="7">
    <source>
        <dbReference type="RuleBase" id="RU368066"/>
    </source>
</evidence>
<evidence type="ECO:0000256" key="5">
    <source>
        <dbReference type="ARBA" id="ARBA00023136"/>
    </source>
</evidence>
<dbReference type="Proteomes" id="UP001210925">
    <property type="component" value="Unassembled WGS sequence"/>
</dbReference>
<feature type="transmembrane region" description="Helical" evidence="7">
    <location>
        <begin position="579"/>
        <end position="602"/>
    </location>
</feature>
<keyword evidence="6" id="KW-0325">Glycoprotein</keyword>
<name>A0AAD5UBG7_9FUNG</name>
<organism evidence="8 9">
    <name type="scientific">Boothiomyces macroporosus</name>
    <dbReference type="NCBI Taxonomy" id="261099"/>
    <lineage>
        <taxon>Eukaryota</taxon>
        <taxon>Fungi</taxon>
        <taxon>Fungi incertae sedis</taxon>
        <taxon>Chytridiomycota</taxon>
        <taxon>Chytridiomycota incertae sedis</taxon>
        <taxon>Chytridiomycetes</taxon>
        <taxon>Rhizophydiales</taxon>
        <taxon>Terramycetaceae</taxon>
        <taxon>Boothiomyces</taxon>
    </lineage>
</organism>
<keyword evidence="4 7" id="KW-1133">Transmembrane helix</keyword>
<dbReference type="GO" id="GO:0022857">
    <property type="term" value="F:transmembrane transporter activity"/>
    <property type="evidence" value="ECO:0007669"/>
    <property type="project" value="UniProtKB-UniRule"/>
</dbReference>
<dbReference type="InterPro" id="IPR007603">
    <property type="entry name" value="Choline_transptr-like"/>
</dbReference>
<feature type="transmembrane region" description="Helical" evidence="7">
    <location>
        <begin position="200"/>
        <end position="222"/>
    </location>
</feature>
<evidence type="ECO:0000256" key="6">
    <source>
        <dbReference type="ARBA" id="ARBA00023180"/>
    </source>
</evidence>
<feature type="transmembrane region" description="Helical" evidence="7">
    <location>
        <begin position="335"/>
        <end position="363"/>
    </location>
</feature>
<keyword evidence="3 7" id="KW-0812">Transmembrane</keyword>
<reference evidence="8" key="1">
    <citation type="submission" date="2020-05" db="EMBL/GenBank/DDBJ databases">
        <title>Phylogenomic resolution of chytrid fungi.</title>
        <authorList>
            <person name="Stajich J.E."/>
            <person name="Amses K."/>
            <person name="Simmons R."/>
            <person name="Seto K."/>
            <person name="Myers J."/>
            <person name="Bonds A."/>
            <person name="Quandt C.A."/>
            <person name="Barry K."/>
            <person name="Liu P."/>
            <person name="Grigoriev I."/>
            <person name="Longcore J.E."/>
            <person name="James T.Y."/>
        </authorList>
    </citation>
    <scope>NUCLEOTIDE SEQUENCE</scope>
    <source>
        <strain evidence="8">PLAUS21</strain>
    </source>
</reference>
<evidence type="ECO:0000313" key="9">
    <source>
        <dbReference type="Proteomes" id="UP001210925"/>
    </source>
</evidence>
<comment type="subcellular location">
    <subcellularLocation>
        <location evidence="7">Cell membrane</location>
        <topology evidence="7">Multi-pass membrane protein</topology>
    </subcellularLocation>
    <subcellularLocation>
        <location evidence="1">Membrane</location>
        <topology evidence="1">Multi-pass membrane protein</topology>
    </subcellularLocation>
</comment>
<dbReference type="PANTHER" id="PTHR12385">
    <property type="entry name" value="CHOLINE TRANSPORTER-LIKE (SLC FAMILY 44)"/>
    <property type="match status" value="1"/>
</dbReference>
<accession>A0AAD5UBG7</accession>
<evidence type="ECO:0000313" key="8">
    <source>
        <dbReference type="EMBL" id="KAJ3253640.1"/>
    </source>
</evidence>
<comment type="function">
    <text evidence="7">Probably involved in transport through the plasma membrane.</text>
</comment>
<evidence type="ECO:0000256" key="2">
    <source>
        <dbReference type="ARBA" id="ARBA00007168"/>
    </source>
</evidence>
<proteinExistence type="inferred from homology"/>
<dbReference type="Pfam" id="PF04515">
    <property type="entry name" value="Choline_transpo"/>
    <property type="match status" value="1"/>
</dbReference>
<feature type="transmembrane region" description="Helical" evidence="7">
    <location>
        <begin position="479"/>
        <end position="498"/>
    </location>
</feature>
<comment type="similarity">
    <text evidence="2 7">Belongs to the CTL (choline transporter-like) family.</text>
</comment>
<feature type="transmembrane region" description="Helical" evidence="7">
    <location>
        <begin position="229"/>
        <end position="253"/>
    </location>
</feature>
<feature type="transmembrane region" description="Helical" evidence="7">
    <location>
        <begin position="441"/>
        <end position="464"/>
    </location>
</feature>
<feature type="transmembrane region" description="Helical" evidence="7">
    <location>
        <begin position="32"/>
        <end position="53"/>
    </location>
</feature>
<evidence type="ECO:0000256" key="3">
    <source>
        <dbReference type="ARBA" id="ARBA00022692"/>
    </source>
</evidence>
<keyword evidence="5 7" id="KW-0472">Membrane</keyword>
<evidence type="ECO:0000256" key="1">
    <source>
        <dbReference type="ARBA" id="ARBA00004141"/>
    </source>
</evidence>
<keyword evidence="9" id="KW-1185">Reference proteome</keyword>
<evidence type="ECO:0000256" key="4">
    <source>
        <dbReference type="ARBA" id="ARBA00022989"/>
    </source>
</evidence>